<name>A0AAD8AHK9_DIPPU</name>
<sequence length="126" mass="14248">HAVRSTALIPLSWFSCYIHFQLFLVLRLSSISFPVVTCAKDAICVSILPLPRQMSQVVPLYVCLLPYACLQHLPLHPISNDTYRSLNVSTFTPQFCLGCANLLKLQFQSLPPSSLSRRKRICELNK</sequence>
<dbReference type="AlphaFoldDB" id="A0AAD8AHK9"/>
<evidence type="ECO:0000313" key="2">
    <source>
        <dbReference type="Proteomes" id="UP001233999"/>
    </source>
</evidence>
<feature type="non-terminal residue" evidence="1">
    <location>
        <position position="1"/>
    </location>
</feature>
<keyword evidence="2" id="KW-1185">Reference proteome</keyword>
<reference evidence="1" key="1">
    <citation type="journal article" date="2023" name="IScience">
        <title>Live-bearing cockroach genome reveals convergent evolutionary mechanisms linked to viviparity in insects and beyond.</title>
        <authorList>
            <person name="Fouks B."/>
            <person name="Harrison M.C."/>
            <person name="Mikhailova A.A."/>
            <person name="Marchal E."/>
            <person name="English S."/>
            <person name="Carruthers M."/>
            <person name="Jennings E.C."/>
            <person name="Chiamaka E.L."/>
            <person name="Frigard R.A."/>
            <person name="Pippel M."/>
            <person name="Attardo G.M."/>
            <person name="Benoit J.B."/>
            <person name="Bornberg-Bauer E."/>
            <person name="Tobe S.S."/>
        </authorList>
    </citation>
    <scope>NUCLEOTIDE SEQUENCE</scope>
    <source>
        <strain evidence="1">Stay&amp;Tobe</strain>
    </source>
</reference>
<evidence type="ECO:0000313" key="1">
    <source>
        <dbReference type="EMBL" id="KAJ9598756.1"/>
    </source>
</evidence>
<proteinExistence type="predicted"/>
<accession>A0AAD8AHK9</accession>
<organism evidence="1 2">
    <name type="scientific">Diploptera punctata</name>
    <name type="common">Pacific beetle cockroach</name>
    <dbReference type="NCBI Taxonomy" id="6984"/>
    <lineage>
        <taxon>Eukaryota</taxon>
        <taxon>Metazoa</taxon>
        <taxon>Ecdysozoa</taxon>
        <taxon>Arthropoda</taxon>
        <taxon>Hexapoda</taxon>
        <taxon>Insecta</taxon>
        <taxon>Pterygota</taxon>
        <taxon>Neoptera</taxon>
        <taxon>Polyneoptera</taxon>
        <taxon>Dictyoptera</taxon>
        <taxon>Blattodea</taxon>
        <taxon>Blaberoidea</taxon>
        <taxon>Blaberidae</taxon>
        <taxon>Diplopterinae</taxon>
        <taxon>Diploptera</taxon>
    </lineage>
</organism>
<reference evidence="1" key="2">
    <citation type="submission" date="2023-05" db="EMBL/GenBank/DDBJ databases">
        <authorList>
            <person name="Fouks B."/>
        </authorList>
    </citation>
    <scope>NUCLEOTIDE SEQUENCE</scope>
    <source>
        <strain evidence="1">Stay&amp;Tobe</strain>
        <tissue evidence="1">Testes</tissue>
    </source>
</reference>
<comment type="caution">
    <text evidence="1">The sequence shown here is derived from an EMBL/GenBank/DDBJ whole genome shotgun (WGS) entry which is preliminary data.</text>
</comment>
<dbReference type="Proteomes" id="UP001233999">
    <property type="component" value="Unassembled WGS sequence"/>
</dbReference>
<protein>
    <submittedName>
        <fullName evidence="1">Uncharacterized protein</fullName>
    </submittedName>
</protein>
<dbReference type="EMBL" id="JASPKZ010001154">
    <property type="protein sequence ID" value="KAJ9598756.1"/>
    <property type="molecule type" value="Genomic_DNA"/>
</dbReference>
<gene>
    <name evidence="1" type="ORF">L9F63_026709</name>
</gene>
<feature type="non-terminal residue" evidence="1">
    <location>
        <position position="126"/>
    </location>
</feature>